<comment type="similarity">
    <text evidence="1">Belongs to the DNA2/NAM7 helicase family.</text>
</comment>
<dbReference type="HOGENOM" id="CLU_012799_0_0_1"/>
<evidence type="ECO:0000256" key="3">
    <source>
        <dbReference type="ARBA" id="ARBA00022801"/>
    </source>
</evidence>
<dbReference type="Gene3D" id="3.40.50.300">
    <property type="entry name" value="P-loop containing nucleotide triphosphate hydrolases"/>
    <property type="match status" value="2"/>
</dbReference>
<dbReference type="InterPro" id="IPR050534">
    <property type="entry name" value="Coronavir_polyprotein_1ab"/>
</dbReference>
<dbReference type="GO" id="GO:0016787">
    <property type="term" value="F:hydrolase activity"/>
    <property type="evidence" value="ECO:0007669"/>
    <property type="project" value="UniProtKB-KW"/>
</dbReference>
<evidence type="ECO:0008006" key="11">
    <source>
        <dbReference type="Google" id="ProtNLM"/>
    </source>
</evidence>
<dbReference type="SUPFAM" id="SSF52540">
    <property type="entry name" value="P-loop containing nucleoside triphosphate hydrolases"/>
    <property type="match status" value="1"/>
</dbReference>
<dbReference type="InterPro" id="IPR041679">
    <property type="entry name" value="DNA2/NAM7-like_C"/>
</dbReference>
<evidence type="ECO:0000256" key="2">
    <source>
        <dbReference type="ARBA" id="ARBA00022741"/>
    </source>
</evidence>
<sequence>MTRKYKASVFKLDPLSPERQPNESGNEIDSAPRVTSILDYGPTWDVDDPLGLSVSETATTQLPEILNTRENVITYVTEGDIIFHSSTTYTSYLQLSVHLPDDSSPQGLKQTCVRLTQETCRKLALIQIDRSLYVDLPWKEAPPHGGETHFLLSIHYDPNSFFSENLFSESPTGSLLQLQKTLTSTSRLTVLVDATSAVYFREDLDSLIAKFRIGESKCPLQALNASLGYKGKSPALASSQVEPARASFFSWEDYSATLGVGTKMVREAREEAERESFRCAMHIIGGVGEGDGRRYFTIFQVPKDQGYLASFSPGDKAKVSFKEDDQAADGHSWNMHVIEPIPWSGGGVVTACLEAGENITSPRRLPITPIPQGYGGLGFKVILARSGSKATVSPESRHSEFPYIMDAFQDLRSELKSAKATPMVSAVCQFLVGNKLGSIPKKDIYGSLLNKNLAAEQSMDLNESQKSAIRMARSAPAGFVVCHGGPGTGKTHFVVEAVKPFLLDSKRHRVLLTAQGNRAADALAIGLERRLQGLIDTGQVSRSRYLLRLHSIKTERSIFFRHALRSRREKLRVQKAQTQSKPGTMHTPRRPDQDEEVRAHCLTFAACKYEFVDDRRVEHLTLSVGHKMWQIAGLDTDGLKPSEMDPFYNLQTLYQQLSEGVDLSDNDRSTLNEEVEKLMADTISNAAAVCATIAGAADSFFTQNYSTAELIVVDEASRIPEYYWWPLLARFPAAVGKIMVGDHFQLPPRVDEYMGVRNPCQAQLEMSLQERAQTMGVRAAFFTVQYRAMPEIAEIYSKVCYQSRLTSDESTCLDHRPIAGELVRHNTERYGIAKPIILFDLPNALQQKDANTILCAKYANLVLRVLQDLLTAGFGSTKPCKIAILTPYKSELNMLWVAKREMSEKVQGAAAAKDVLIETADKVQGMEYDIVIVDPVATHFPGFLTMQRLNVLFSRAKYGLYVCGNLEGWRNMKGDNAEWIQAFGKAFSPHATTLPDSQLRGSVVVKTDQ</sequence>
<evidence type="ECO:0000313" key="10">
    <source>
        <dbReference type="Proteomes" id="UP000054266"/>
    </source>
</evidence>
<dbReference type="GO" id="GO:0005524">
    <property type="term" value="F:ATP binding"/>
    <property type="evidence" value="ECO:0007669"/>
    <property type="project" value="UniProtKB-KW"/>
</dbReference>
<dbReference type="Pfam" id="PF13087">
    <property type="entry name" value="AAA_12"/>
    <property type="match status" value="1"/>
</dbReference>
<accession>A0A0D2D1K0</accession>
<dbReference type="GO" id="GO:0043139">
    <property type="term" value="F:5'-3' DNA helicase activity"/>
    <property type="evidence" value="ECO:0007669"/>
    <property type="project" value="TreeGrafter"/>
</dbReference>
<evidence type="ECO:0000256" key="6">
    <source>
        <dbReference type="SAM" id="MobiDB-lite"/>
    </source>
</evidence>
<keyword evidence="3" id="KW-0378">Hydrolase</keyword>
<proteinExistence type="inferred from homology"/>
<keyword evidence="2" id="KW-0547">Nucleotide-binding</keyword>
<name>A0A0D2D1K0_9EURO</name>
<evidence type="ECO:0000256" key="5">
    <source>
        <dbReference type="ARBA" id="ARBA00022840"/>
    </source>
</evidence>
<dbReference type="InterPro" id="IPR041677">
    <property type="entry name" value="DNA2/NAM7_AAA_11"/>
</dbReference>
<evidence type="ECO:0000259" key="7">
    <source>
        <dbReference type="Pfam" id="PF13086"/>
    </source>
</evidence>
<dbReference type="Pfam" id="PF13086">
    <property type="entry name" value="AAA_11"/>
    <property type="match status" value="1"/>
</dbReference>
<keyword evidence="5" id="KW-0067">ATP-binding</keyword>
<dbReference type="PANTHER" id="PTHR43788">
    <property type="entry name" value="DNA2/NAM7 HELICASE FAMILY MEMBER"/>
    <property type="match status" value="1"/>
</dbReference>
<evidence type="ECO:0000313" key="9">
    <source>
        <dbReference type="EMBL" id="KIW71346.1"/>
    </source>
</evidence>
<feature type="domain" description="DNA2/NAM7 helicase-like C-terminal" evidence="8">
    <location>
        <begin position="764"/>
        <end position="966"/>
    </location>
</feature>
<organism evidence="9 10">
    <name type="scientific">Phialophora macrospora</name>
    <dbReference type="NCBI Taxonomy" id="1851006"/>
    <lineage>
        <taxon>Eukaryota</taxon>
        <taxon>Fungi</taxon>
        <taxon>Dikarya</taxon>
        <taxon>Ascomycota</taxon>
        <taxon>Pezizomycotina</taxon>
        <taxon>Eurotiomycetes</taxon>
        <taxon>Chaetothyriomycetidae</taxon>
        <taxon>Chaetothyriales</taxon>
        <taxon>Herpotrichiellaceae</taxon>
        <taxon>Phialophora</taxon>
    </lineage>
</organism>
<dbReference type="EMBL" id="KN846957">
    <property type="protein sequence ID" value="KIW71346.1"/>
    <property type="molecule type" value="Genomic_DNA"/>
</dbReference>
<keyword evidence="4" id="KW-0347">Helicase</keyword>
<dbReference type="PANTHER" id="PTHR43788:SF8">
    <property type="entry name" value="DNA-BINDING PROTEIN SMUBP-2"/>
    <property type="match status" value="1"/>
</dbReference>
<evidence type="ECO:0000256" key="1">
    <source>
        <dbReference type="ARBA" id="ARBA00007913"/>
    </source>
</evidence>
<gene>
    <name evidence="9" type="ORF">PV04_03527</name>
</gene>
<evidence type="ECO:0000259" key="8">
    <source>
        <dbReference type="Pfam" id="PF13087"/>
    </source>
</evidence>
<dbReference type="STRING" id="5601.A0A0D2D1K0"/>
<dbReference type="InterPro" id="IPR027417">
    <property type="entry name" value="P-loop_NTPase"/>
</dbReference>
<dbReference type="AlphaFoldDB" id="A0A0D2D1K0"/>
<dbReference type="Proteomes" id="UP000054266">
    <property type="component" value="Unassembled WGS sequence"/>
</dbReference>
<keyword evidence="10" id="KW-1185">Reference proteome</keyword>
<feature type="domain" description="DNA2/NAM7 helicase helicase" evidence="7">
    <location>
        <begin position="461"/>
        <end position="750"/>
    </location>
</feature>
<dbReference type="CDD" id="cd18808">
    <property type="entry name" value="SF1_C_Upf1"/>
    <property type="match status" value="1"/>
</dbReference>
<feature type="region of interest" description="Disordered" evidence="6">
    <location>
        <begin position="572"/>
        <end position="593"/>
    </location>
</feature>
<reference evidence="9 10" key="1">
    <citation type="submission" date="2015-01" db="EMBL/GenBank/DDBJ databases">
        <title>The Genome Sequence of Capronia semiimmersa CBS27337.</title>
        <authorList>
            <consortium name="The Broad Institute Genomics Platform"/>
            <person name="Cuomo C."/>
            <person name="de Hoog S."/>
            <person name="Gorbushina A."/>
            <person name="Stielow B."/>
            <person name="Teixiera M."/>
            <person name="Abouelleil A."/>
            <person name="Chapman S.B."/>
            <person name="Priest M."/>
            <person name="Young S.K."/>
            <person name="Wortman J."/>
            <person name="Nusbaum C."/>
            <person name="Birren B."/>
        </authorList>
    </citation>
    <scope>NUCLEOTIDE SEQUENCE [LARGE SCALE GENOMIC DNA]</scope>
    <source>
        <strain evidence="9 10">CBS 27337</strain>
    </source>
</reference>
<evidence type="ECO:0000256" key="4">
    <source>
        <dbReference type="ARBA" id="ARBA00022806"/>
    </source>
</evidence>
<dbReference type="InterPro" id="IPR047187">
    <property type="entry name" value="SF1_C_Upf1"/>
</dbReference>
<protein>
    <recommendedName>
        <fullName evidence="11">DNA2/NAM7 helicase-like C-terminal domain-containing protein</fullName>
    </recommendedName>
</protein>